<comment type="similarity">
    <text evidence="1 9">Belongs to the precorrin methyltransferase family.</text>
</comment>
<gene>
    <name evidence="11" type="primary">cobA</name>
    <name evidence="11" type="ORF">E5983_00195</name>
</gene>
<dbReference type="InterPro" id="IPR000878">
    <property type="entry name" value="4pyrrol_Mease"/>
</dbReference>
<evidence type="ECO:0000313" key="12">
    <source>
        <dbReference type="Proteomes" id="UP000461595"/>
    </source>
</evidence>
<keyword evidence="5 9" id="KW-0808">Transferase</keyword>
<keyword evidence="7" id="KW-0627">Porphyrin biosynthesis</keyword>
<dbReference type="InterPro" id="IPR006366">
    <property type="entry name" value="CobA/CysG_C"/>
</dbReference>
<evidence type="ECO:0000256" key="2">
    <source>
        <dbReference type="ARBA" id="ARBA00012162"/>
    </source>
</evidence>
<evidence type="ECO:0000313" key="11">
    <source>
        <dbReference type="EMBL" id="MVX58096.1"/>
    </source>
</evidence>
<dbReference type="GO" id="GO:0019354">
    <property type="term" value="P:siroheme biosynthetic process"/>
    <property type="evidence" value="ECO:0007669"/>
    <property type="project" value="InterPro"/>
</dbReference>
<evidence type="ECO:0000256" key="6">
    <source>
        <dbReference type="ARBA" id="ARBA00022691"/>
    </source>
</evidence>
<sequence length="479" mass="53286">MQKDFQGCVSLVGAGPGDLELLTLKGRRCLEGADVVVYDRLVNPALLDYVPRSCRRIFVGKEVGQKTISQEEIEGILIQEAKAGKKVVRLKSGDPYIFGRGGEEAMRLKAEGIAFEVIPGLTSAMAGLTYAGIPMTYRDRATSFHVFTAHLQDEEQALNWEAIAALKGTLVFLMGLGRLETIVGELVARNYPLSTPVAVIEWATHPQQRSLIGTLETILALVKEAHYQPPCLIVVGDVVNFSQDLNTYESLPLKGQSILIQEGASRLSELLRSYGAQVRSFPRRKNMKKLPSFVSDSSSEILAFADVGSWQLFVEDLRQEARDIRSLAENKIWALGHLVQSFMEERGLYPDSQSPYLCDPQLVKNKDYQIYCSLDQQKELADYYGQERLCVTHGWEVAPMDEDDYFSGSSAVCLQNSRAARDFIGLATAHCNIPVFVMGQRTRTLMEEAGYKNIVSSERPDFQSLVEALFVYSEEGSAK</sequence>
<protein>
    <recommendedName>
        <fullName evidence="3">Uroporphyrinogen-III C-methyltransferase</fullName>
        <ecNumber evidence="2">2.1.1.107</ecNumber>
    </recommendedName>
    <alternativeName>
        <fullName evidence="8">Uroporphyrinogen III methylase</fullName>
    </alternativeName>
</protein>
<proteinExistence type="inferred from homology"/>
<evidence type="ECO:0000259" key="10">
    <source>
        <dbReference type="Pfam" id="PF00590"/>
    </source>
</evidence>
<dbReference type="InterPro" id="IPR014777">
    <property type="entry name" value="4pyrrole_Mease_sub1"/>
</dbReference>
<dbReference type="GO" id="GO:0004851">
    <property type="term" value="F:uroporphyrin-III C-methyltransferase activity"/>
    <property type="evidence" value="ECO:0007669"/>
    <property type="project" value="UniProtKB-EC"/>
</dbReference>
<dbReference type="PANTHER" id="PTHR45790">
    <property type="entry name" value="SIROHEME SYNTHASE-RELATED"/>
    <property type="match status" value="1"/>
</dbReference>
<name>A0A7X3G6P8_9STRE</name>
<evidence type="ECO:0000256" key="4">
    <source>
        <dbReference type="ARBA" id="ARBA00022603"/>
    </source>
</evidence>
<evidence type="ECO:0000256" key="3">
    <source>
        <dbReference type="ARBA" id="ARBA00018323"/>
    </source>
</evidence>
<reference evidence="11 12" key="1">
    <citation type="submission" date="2019-12" db="EMBL/GenBank/DDBJ databases">
        <title>Microbes associate with the intestines of laboratory mice.</title>
        <authorList>
            <person name="Navarre W."/>
            <person name="Wong E."/>
        </authorList>
    </citation>
    <scope>NUCLEOTIDE SEQUENCE [LARGE SCALE GENOMIC DNA]</scope>
    <source>
        <strain evidence="11 12">NM51_B2-22</strain>
    </source>
</reference>
<evidence type="ECO:0000256" key="9">
    <source>
        <dbReference type="RuleBase" id="RU003960"/>
    </source>
</evidence>
<dbReference type="Proteomes" id="UP000461595">
    <property type="component" value="Unassembled WGS sequence"/>
</dbReference>
<dbReference type="PANTHER" id="PTHR45790:SF3">
    <property type="entry name" value="S-ADENOSYL-L-METHIONINE-DEPENDENT UROPORPHYRINOGEN III METHYLTRANSFERASE, CHLOROPLASTIC"/>
    <property type="match status" value="1"/>
</dbReference>
<dbReference type="InterPro" id="IPR050161">
    <property type="entry name" value="Siro_Cobalamin_biosynth"/>
</dbReference>
<keyword evidence="4 9" id="KW-0489">Methyltransferase</keyword>
<dbReference type="Gene3D" id="3.40.1010.10">
    <property type="entry name" value="Cobalt-precorrin-4 Transmethylase, Domain 1"/>
    <property type="match status" value="1"/>
</dbReference>
<evidence type="ECO:0000256" key="7">
    <source>
        <dbReference type="ARBA" id="ARBA00023244"/>
    </source>
</evidence>
<dbReference type="EC" id="2.1.1.107" evidence="2"/>
<dbReference type="InterPro" id="IPR014776">
    <property type="entry name" value="4pyrrole_Mease_sub2"/>
</dbReference>
<dbReference type="SUPFAM" id="SSF69618">
    <property type="entry name" value="HemD-like"/>
    <property type="match status" value="1"/>
</dbReference>
<organism evidence="11 12">
    <name type="scientific">Streptococcus danieliae</name>
    <dbReference type="NCBI Taxonomy" id="747656"/>
    <lineage>
        <taxon>Bacteria</taxon>
        <taxon>Bacillati</taxon>
        <taxon>Bacillota</taxon>
        <taxon>Bacilli</taxon>
        <taxon>Lactobacillales</taxon>
        <taxon>Streptococcaceae</taxon>
        <taxon>Streptococcus</taxon>
    </lineage>
</organism>
<dbReference type="Pfam" id="PF00590">
    <property type="entry name" value="TP_methylase"/>
    <property type="match status" value="1"/>
</dbReference>
<dbReference type="InterPro" id="IPR035996">
    <property type="entry name" value="4pyrrol_Methylase_sf"/>
</dbReference>
<evidence type="ECO:0000256" key="5">
    <source>
        <dbReference type="ARBA" id="ARBA00022679"/>
    </source>
</evidence>
<dbReference type="Gene3D" id="3.30.950.10">
    <property type="entry name" value="Methyltransferase, Cobalt-precorrin-4 Transmethylase, Domain 2"/>
    <property type="match status" value="1"/>
</dbReference>
<dbReference type="EMBL" id="WSRS01000001">
    <property type="protein sequence ID" value="MVX58096.1"/>
    <property type="molecule type" value="Genomic_DNA"/>
</dbReference>
<accession>A0A7X3G6P8</accession>
<dbReference type="CDD" id="cd11642">
    <property type="entry name" value="SUMT"/>
    <property type="match status" value="1"/>
</dbReference>
<keyword evidence="6" id="KW-0949">S-adenosyl-L-methionine</keyword>
<dbReference type="FunFam" id="3.30.950.10:FF:000001">
    <property type="entry name" value="Siroheme synthase"/>
    <property type="match status" value="1"/>
</dbReference>
<dbReference type="PROSITE" id="PS00839">
    <property type="entry name" value="SUMT_1"/>
    <property type="match status" value="1"/>
</dbReference>
<dbReference type="FunFam" id="3.40.1010.10:FF:000001">
    <property type="entry name" value="Siroheme synthase"/>
    <property type="match status" value="1"/>
</dbReference>
<dbReference type="PROSITE" id="PS00840">
    <property type="entry name" value="SUMT_2"/>
    <property type="match status" value="1"/>
</dbReference>
<dbReference type="AlphaFoldDB" id="A0A7X3G6P8"/>
<dbReference type="RefSeq" id="WP_160331929.1">
    <property type="nucleotide sequence ID" value="NZ_CATKDJ010000142.1"/>
</dbReference>
<dbReference type="SUPFAM" id="SSF53790">
    <property type="entry name" value="Tetrapyrrole methylase"/>
    <property type="match status" value="1"/>
</dbReference>
<dbReference type="GO" id="GO:0032259">
    <property type="term" value="P:methylation"/>
    <property type="evidence" value="ECO:0007669"/>
    <property type="project" value="UniProtKB-KW"/>
</dbReference>
<evidence type="ECO:0000256" key="1">
    <source>
        <dbReference type="ARBA" id="ARBA00005879"/>
    </source>
</evidence>
<comment type="caution">
    <text evidence="11">The sequence shown here is derived from an EMBL/GenBank/DDBJ whole genome shotgun (WGS) entry which is preliminary data.</text>
</comment>
<dbReference type="InterPro" id="IPR003043">
    <property type="entry name" value="Uropor_MeTrfase_CS"/>
</dbReference>
<dbReference type="NCBIfam" id="TIGR01469">
    <property type="entry name" value="cobA_cysG_Cterm"/>
    <property type="match status" value="1"/>
</dbReference>
<dbReference type="OrthoDB" id="9815856at2"/>
<dbReference type="NCBIfam" id="NF004790">
    <property type="entry name" value="PRK06136.1"/>
    <property type="match status" value="1"/>
</dbReference>
<dbReference type="InterPro" id="IPR036108">
    <property type="entry name" value="4pyrrol_syn_uPrphyn_synt_sf"/>
</dbReference>
<evidence type="ECO:0000256" key="8">
    <source>
        <dbReference type="ARBA" id="ARBA00079776"/>
    </source>
</evidence>
<feature type="domain" description="Tetrapyrrole methylase" evidence="10">
    <location>
        <begin position="9"/>
        <end position="218"/>
    </location>
</feature>
<dbReference type="GO" id="GO:0004852">
    <property type="term" value="F:uroporphyrinogen-III synthase activity"/>
    <property type="evidence" value="ECO:0007669"/>
    <property type="project" value="InterPro"/>
</dbReference>